<gene>
    <name evidence="3" type="primary">LOC101706650</name>
</gene>
<accession>A0AAX6SDT6</accession>
<dbReference type="AlphaFoldDB" id="A0AAX6SDT6"/>
<feature type="compositionally biased region" description="Polar residues" evidence="1">
    <location>
        <begin position="1"/>
        <end position="12"/>
    </location>
</feature>
<sequence length="235" mass="25469">MSSPRDISSQGTDFGLEAGEHTEFRPANPAPRRARVLALDFGPPGSGEGEGVVLDHEGGHNLDLPDHSLSELTSESKEELIVAKRGVLWGFEGRPRSPADEEEGATLDLMPHLNIECASIVQQRSNMEAQGTRRQGPRCLNMHRREFISGNADTRAPQVPAVSQPLTMSQGGLPPRGPVLSGDQEPTVHAPVLERQQPLPGAQGCPQCLVLQKEIDDLKKQLAVLQSLTDKFQTL</sequence>
<protein>
    <submittedName>
        <fullName evidence="3">Uncharacterized protein CXorf49-like</fullName>
    </submittedName>
</protein>
<dbReference type="PANTHER" id="PTHR31866:SF1">
    <property type="entry name" value="GENE 4779-RELATED"/>
    <property type="match status" value="1"/>
</dbReference>
<keyword evidence="2" id="KW-1185">Reference proteome</keyword>
<evidence type="ECO:0000313" key="2">
    <source>
        <dbReference type="Proteomes" id="UP000694906"/>
    </source>
</evidence>
<feature type="region of interest" description="Disordered" evidence="1">
    <location>
        <begin position="1"/>
        <end position="68"/>
    </location>
</feature>
<feature type="compositionally biased region" description="Basic and acidic residues" evidence="1">
    <location>
        <begin position="53"/>
        <end position="68"/>
    </location>
</feature>
<dbReference type="RefSeq" id="XP_021106177.1">
    <property type="nucleotide sequence ID" value="XM_021250518.1"/>
</dbReference>
<dbReference type="Pfam" id="PF15483">
    <property type="entry name" value="DUF4641"/>
    <property type="match status" value="1"/>
</dbReference>
<organism evidence="2 3">
    <name type="scientific">Heterocephalus glaber</name>
    <name type="common">Naked mole rat</name>
    <dbReference type="NCBI Taxonomy" id="10181"/>
    <lineage>
        <taxon>Eukaryota</taxon>
        <taxon>Metazoa</taxon>
        <taxon>Chordata</taxon>
        <taxon>Craniata</taxon>
        <taxon>Vertebrata</taxon>
        <taxon>Euteleostomi</taxon>
        <taxon>Mammalia</taxon>
        <taxon>Eutheria</taxon>
        <taxon>Euarchontoglires</taxon>
        <taxon>Glires</taxon>
        <taxon>Rodentia</taxon>
        <taxon>Hystricomorpha</taxon>
        <taxon>Bathyergidae</taxon>
        <taxon>Heterocephalus</taxon>
    </lineage>
</organism>
<reference evidence="3" key="1">
    <citation type="submission" date="2025-08" db="UniProtKB">
        <authorList>
            <consortium name="RefSeq"/>
        </authorList>
    </citation>
    <scope>IDENTIFICATION</scope>
</reference>
<evidence type="ECO:0000313" key="3">
    <source>
        <dbReference type="RefSeq" id="XP_021106177.1"/>
    </source>
</evidence>
<proteinExistence type="predicted"/>
<dbReference type="InterPro" id="IPR027822">
    <property type="entry name" value="DUF4641"/>
</dbReference>
<dbReference type="PANTHER" id="PTHR31866">
    <property type="entry name" value="GENE 4779-RELATED"/>
    <property type="match status" value="1"/>
</dbReference>
<name>A0AAX6SDT6_HETGA</name>
<dbReference type="Proteomes" id="UP000694906">
    <property type="component" value="Unplaced"/>
</dbReference>
<evidence type="ECO:0000256" key="1">
    <source>
        <dbReference type="SAM" id="MobiDB-lite"/>
    </source>
</evidence>
<dbReference type="GeneID" id="101706650"/>